<keyword evidence="5 8" id="KW-0812">Transmembrane</keyword>
<dbReference type="KEGG" id="ntp:CRH09_27445"/>
<feature type="transmembrane region" description="Helical" evidence="8">
    <location>
        <begin position="211"/>
        <end position="229"/>
    </location>
</feature>
<evidence type="ECO:0000259" key="9">
    <source>
        <dbReference type="Pfam" id="PF01061"/>
    </source>
</evidence>
<protein>
    <submittedName>
        <fullName evidence="10">Sugar ABC transporter permease</fullName>
    </submittedName>
</protein>
<keyword evidence="3" id="KW-0813">Transport</keyword>
<dbReference type="GO" id="GO:0005886">
    <property type="term" value="C:plasma membrane"/>
    <property type="evidence" value="ECO:0007669"/>
    <property type="project" value="UniProtKB-SubCell"/>
</dbReference>
<feature type="domain" description="ABC-2 type transporter transmembrane" evidence="9">
    <location>
        <begin position="35"/>
        <end position="264"/>
    </location>
</feature>
<name>A0A291RXT8_9NOCA</name>
<gene>
    <name evidence="10" type="ORF">CRH09_27445</name>
</gene>
<comment type="subcellular location">
    <subcellularLocation>
        <location evidence="1">Cell membrane</location>
        <topology evidence="1">Multi-pass membrane protein</topology>
    </subcellularLocation>
</comment>
<dbReference type="Proteomes" id="UP000221961">
    <property type="component" value="Chromosome"/>
</dbReference>
<feature type="transmembrane region" description="Helical" evidence="8">
    <location>
        <begin position="175"/>
        <end position="199"/>
    </location>
</feature>
<evidence type="ECO:0000256" key="3">
    <source>
        <dbReference type="ARBA" id="ARBA00022448"/>
    </source>
</evidence>
<evidence type="ECO:0000256" key="2">
    <source>
        <dbReference type="ARBA" id="ARBA00007783"/>
    </source>
</evidence>
<evidence type="ECO:0000313" key="11">
    <source>
        <dbReference type="Proteomes" id="UP000221961"/>
    </source>
</evidence>
<evidence type="ECO:0000256" key="7">
    <source>
        <dbReference type="ARBA" id="ARBA00023136"/>
    </source>
</evidence>
<dbReference type="AlphaFoldDB" id="A0A291RXT8"/>
<dbReference type="EMBL" id="CP023778">
    <property type="protein sequence ID" value="ATL72135.1"/>
    <property type="molecule type" value="Genomic_DNA"/>
</dbReference>
<feature type="transmembrane region" description="Helical" evidence="8">
    <location>
        <begin position="82"/>
        <end position="102"/>
    </location>
</feature>
<feature type="transmembrane region" description="Helical" evidence="8">
    <location>
        <begin position="55"/>
        <end position="76"/>
    </location>
</feature>
<feature type="transmembrane region" description="Helical" evidence="8">
    <location>
        <begin position="273"/>
        <end position="294"/>
    </location>
</feature>
<keyword evidence="6 8" id="KW-1133">Transmembrane helix</keyword>
<organism evidence="10 11">
    <name type="scientific">Nocardia terpenica</name>
    <dbReference type="NCBI Taxonomy" id="455432"/>
    <lineage>
        <taxon>Bacteria</taxon>
        <taxon>Bacillati</taxon>
        <taxon>Actinomycetota</taxon>
        <taxon>Actinomycetes</taxon>
        <taxon>Mycobacteriales</taxon>
        <taxon>Nocardiaceae</taxon>
        <taxon>Nocardia</taxon>
    </lineage>
</organism>
<evidence type="ECO:0000256" key="1">
    <source>
        <dbReference type="ARBA" id="ARBA00004651"/>
    </source>
</evidence>
<evidence type="ECO:0000256" key="5">
    <source>
        <dbReference type="ARBA" id="ARBA00022692"/>
    </source>
</evidence>
<sequence length="305" mass="33807">MQAETDISTRPCTSPRSFRRALADLRDALRVRELWVHLGWQDIKQRYRRSSLGPLWITVGMAVTAFALGVVNSALFGTSISTLLPSVTTGLILWSFINGCIVEGSETFIANEGLIKILPAPVTVYALRTIWRQTLYLAHNMVVYVVVLLVFLGSIDHPYRVVDRPGAVLHPGLGWSILLAVPAFGLVILNGTWIVLLLGIAATRFRDIPPVIQSFITMLFYATPVMWSMDQVQTAHQSDSGTGSVAVGLLKFNPLYHFVEILRAPLIGQAQSWVHWAVVGGVTLLGWALALIALRNYRSRVSYWV</sequence>
<dbReference type="PANTHER" id="PTHR30413">
    <property type="entry name" value="INNER MEMBRANE TRANSPORT PERMEASE"/>
    <property type="match status" value="1"/>
</dbReference>
<dbReference type="GO" id="GO:0140359">
    <property type="term" value="F:ABC-type transporter activity"/>
    <property type="evidence" value="ECO:0007669"/>
    <property type="project" value="InterPro"/>
</dbReference>
<evidence type="ECO:0000256" key="4">
    <source>
        <dbReference type="ARBA" id="ARBA00022475"/>
    </source>
</evidence>
<keyword evidence="7 8" id="KW-0472">Membrane</keyword>
<reference evidence="10 11" key="1">
    <citation type="submission" date="2017-10" db="EMBL/GenBank/DDBJ databases">
        <title>Comparative genomics between pathogenic Norcardia.</title>
        <authorList>
            <person name="Zeng L."/>
        </authorList>
    </citation>
    <scope>NUCLEOTIDE SEQUENCE [LARGE SCALE GENOMIC DNA]</scope>
    <source>
        <strain evidence="10 11">NC_YFY_NT001</strain>
    </source>
</reference>
<evidence type="ECO:0000313" key="10">
    <source>
        <dbReference type="EMBL" id="ATL72135.1"/>
    </source>
</evidence>
<dbReference type="PANTHER" id="PTHR30413:SF10">
    <property type="entry name" value="CAPSULE POLYSACCHARIDE EXPORT INNER-MEMBRANE PROTEIN CTRC"/>
    <property type="match status" value="1"/>
</dbReference>
<dbReference type="GO" id="GO:0015920">
    <property type="term" value="P:lipopolysaccharide transport"/>
    <property type="evidence" value="ECO:0007669"/>
    <property type="project" value="TreeGrafter"/>
</dbReference>
<evidence type="ECO:0000256" key="8">
    <source>
        <dbReference type="SAM" id="Phobius"/>
    </source>
</evidence>
<proteinExistence type="inferred from homology"/>
<dbReference type="Pfam" id="PF01061">
    <property type="entry name" value="ABC2_membrane"/>
    <property type="match status" value="1"/>
</dbReference>
<feature type="transmembrane region" description="Helical" evidence="8">
    <location>
        <begin position="135"/>
        <end position="155"/>
    </location>
</feature>
<keyword evidence="4" id="KW-1003">Cell membrane</keyword>
<accession>A0A291RXT8</accession>
<comment type="similarity">
    <text evidence="2">Belongs to the ABC-2 integral membrane protein family.</text>
</comment>
<dbReference type="InterPro" id="IPR013525">
    <property type="entry name" value="ABC2_TM"/>
</dbReference>
<evidence type="ECO:0000256" key="6">
    <source>
        <dbReference type="ARBA" id="ARBA00022989"/>
    </source>
</evidence>